<reference evidence="1" key="1">
    <citation type="submission" date="2012-05" db="EMBL/GenBank/DDBJ databases">
        <authorList>
            <person name="Krishnakumar V."/>
            <person name="Cheung F."/>
            <person name="Xiao Y."/>
            <person name="Chan A."/>
            <person name="Moskal W.A."/>
            <person name="Town C.D."/>
        </authorList>
    </citation>
    <scope>NUCLEOTIDE SEQUENCE</scope>
</reference>
<organism evidence="1">
    <name type="scientific">Lotus japonicus</name>
    <name type="common">Lotus corniculatus var. japonicus</name>
    <dbReference type="NCBI Taxonomy" id="34305"/>
    <lineage>
        <taxon>Eukaryota</taxon>
        <taxon>Viridiplantae</taxon>
        <taxon>Streptophyta</taxon>
        <taxon>Embryophyta</taxon>
        <taxon>Tracheophyta</taxon>
        <taxon>Spermatophyta</taxon>
        <taxon>Magnoliopsida</taxon>
        <taxon>eudicotyledons</taxon>
        <taxon>Gunneridae</taxon>
        <taxon>Pentapetalae</taxon>
        <taxon>rosids</taxon>
        <taxon>fabids</taxon>
        <taxon>Fabales</taxon>
        <taxon>Fabaceae</taxon>
        <taxon>Papilionoideae</taxon>
        <taxon>50 kb inversion clade</taxon>
        <taxon>NPAAA clade</taxon>
        <taxon>Hologalegina</taxon>
        <taxon>robinioid clade</taxon>
        <taxon>Loteae</taxon>
        <taxon>Lotus</taxon>
    </lineage>
</organism>
<proteinExistence type="evidence at transcript level"/>
<protein>
    <submittedName>
        <fullName evidence="1">Uncharacterized protein</fullName>
    </submittedName>
</protein>
<dbReference type="AlphaFoldDB" id="I3SL88"/>
<evidence type="ECO:0000313" key="1">
    <source>
        <dbReference type="EMBL" id="AFK41030.1"/>
    </source>
</evidence>
<dbReference type="PROSITE" id="PS51257">
    <property type="entry name" value="PROKAR_LIPOPROTEIN"/>
    <property type="match status" value="1"/>
</dbReference>
<accession>I3SL88</accession>
<dbReference type="EMBL" id="BT141236">
    <property type="protein sequence ID" value="AFK41030.1"/>
    <property type="molecule type" value="mRNA"/>
</dbReference>
<sequence length="36" mass="4126">MEFTAPRNCLILNLFIVVSCNLCRTVSTFNTYNTLI</sequence>
<name>I3SL88_LOTJA</name>